<evidence type="ECO:0000256" key="7">
    <source>
        <dbReference type="ARBA" id="ARBA00022741"/>
    </source>
</evidence>
<evidence type="ECO:0000313" key="13">
    <source>
        <dbReference type="Proteomes" id="UP001560685"/>
    </source>
</evidence>
<name>A0ABV3Z3H3_9PROT</name>
<dbReference type="PANTHER" id="PTHR44936:SF10">
    <property type="entry name" value="SENSOR PROTEIN RSTB"/>
    <property type="match status" value="1"/>
</dbReference>
<dbReference type="SMART" id="SM00388">
    <property type="entry name" value="HisKA"/>
    <property type="match status" value="1"/>
</dbReference>
<dbReference type="Proteomes" id="UP001560685">
    <property type="component" value="Unassembled WGS sequence"/>
</dbReference>
<keyword evidence="10" id="KW-1133">Transmembrane helix</keyword>
<organism evidence="12 13">
    <name type="scientific">Hyphococcus lacteus</name>
    <dbReference type="NCBI Taxonomy" id="3143536"/>
    <lineage>
        <taxon>Bacteria</taxon>
        <taxon>Pseudomonadati</taxon>
        <taxon>Pseudomonadota</taxon>
        <taxon>Alphaproteobacteria</taxon>
        <taxon>Parvularculales</taxon>
        <taxon>Parvularculaceae</taxon>
        <taxon>Hyphococcus</taxon>
    </lineage>
</organism>
<dbReference type="InterPro" id="IPR003594">
    <property type="entry name" value="HATPase_dom"/>
</dbReference>
<feature type="transmembrane region" description="Helical" evidence="10">
    <location>
        <begin position="162"/>
        <end position="183"/>
    </location>
</feature>
<reference evidence="12 13" key="1">
    <citation type="submission" date="2024-05" db="EMBL/GenBank/DDBJ databases">
        <title>Three bacterial strains, DH-69, EH-24, and ECK-19 isolated from coastal sediments.</title>
        <authorList>
            <person name="Ye Y.-Q."/>
            <person name="Du Z.-J."/>
        </authorList>
    </citation>
    <scope>NUCLEOTIDE SEQUENCE [LARGE SCALE GENOMIC DNA]</scope>
    <source>
        <strain evidence="12 13">ECK-19</strain>
    </source>
</reference>
<dbReference type="Gene3D" id="1.10.287.130">
    <property type="match status" value="1"/>
</dbReference>
<keyword evidence="9" id="KW-0067">ATP-binding</keyword>
<dbReference type="InterPro" id="IPR047770">
    <property type="entry name" value="RegB"/>
</dbReference>
<keyword evidence="7" id="KW-0547">Nucleotide-binding</keyword>
<protein>
    <recommendedName>
        <fullName evidence="3">histidine kinase</fullName>
        <ecNumber evidence="3">2.7.13.3</ecNumber>
    </recommendedName>
</protein>
<feature type="transmembrane region" description="Helical" evidence="10">
    <location>
        <begin position="131"/>
        <end position="150"/>
    </location>
</feature>
<accession>A0ABV3Z3H3</accession>
<dbReference type="RefSeq" id="WP_369312974.1">
    <property type="nucleotide sequence ID" value="NZ_JBEHZE010000001.1"/>
</dbReference>
<evidence type="ECO:0000256" key="9">
    <source>
        <dbReference type="ARBA" id="ARBA00022840"/>
    </source>
</evidence>
<dbReference type="EC" id="2.7.13.3" evidence="3"/>
<keyword evidence="10" id="KW-0472">Membrane</keyword>
<dbReference type="Pfam" id="PF25323">
    <property type="entry name" value="6TM_PilS"/>
    <property type="match status" value="1"/>
</dbReference>
<dbReference type="GO" id="GO:0016301">
    <property type="term" value="F:kinase activity"/>
    <property type="evidence" value="ECO:0007669"/>
    <property type="project" value="UniProtKB-KW"/>
</dbReference>
<dbReference type="NCBIfam" id="NF033792">
    <property type="entry name" value="ActS_PrrB_HisK"/>
    <property type="match status" value="1"/>
</dbReference>
<dbReference type="Gene3D" id="3.30.565.10">
    <property type="entry name" value="Histidine kinase-like ATPase, C-terminal domain"/>
    <property type="match status" value="1"/>
</dbReference>
<comment type="subcellular location">
    <subcellularLocation>
        <location evidence="2">Cell membrane</location>
        <topology evidence="2">Multi-pass membrane protein</topology>
    </subcellularLocation>
</comment>
<dbReference type="InterPro" id="IPR003661">
    <property type="entry name" value="HisK_dim/P_dom"/>
</dbReference>
<dbReference type="InterPro" id="IPR036890">
    <property type="entry name" value="HATPase_C_sf"/>
</dbReference>
<gene>
    <name evidence="12" type="ORF">ABFZ84_05695</name>
</gene>
<keyword evidence="13" id="KW-1185">Reference proteome</keyword>
<dbReference type="SUPFAM" id="SSF55874">
    <property type="entry name" value="ATPase domain of HSP90 chaperone/DNA topoisomerase II/histidine kinase"/>
    <property type="match status" value="1"/>
</dbReference>
<dbReference type="PANTHER" id="PTHR44936">
    <property type="entry name" value="SENSOR PROTEIN CREC"/>
    <property type="match status" value="1"/>
</dbReference>
<evidence type="ECO:0000256" key="4">
    <source>
        <dbReference type="ARBA" id="ARBA00022475"/>
    </source>
</evidence>
<comment type="caution">
    <text evidence="12">The sequence shown here is derived from an EMBL/GenBank/DDBJ whole genome shotgun (WGS) entry which is preliminary data.</text>
</comment>
<comment type="catalytic activity">
    <reaction evidence="1">
        <text>ATP + protein L-histidine = ADP + protein N-phospho-L-histidine.</text>
        <dbReference type="EC" id="2.7.13.3"/>
    </reaction>
</comment>
<dbReference type="InterPro" id="IPR050980">
    <property type="entry name" value="2C_sensor_his_kinase"/>
</dbReference>
<dbReference type="Pfam" id="PF00512">
    <property type="entry name" value="HisKA"/>
    <property type="match status" value="1"/>
</dbReference>
<evidence type="ECO:0000259" key="11">
    <source>
        <dbReference type="PROSITE" id="PS50109"/>
    </source>
</evidence>
<dbReference type="PRINTS" id="PR00344">
    <property type="entry name" value="BCTRLSENSOR"/>
</dbReference>
<dbReference type="SMART" id="SM00387">
    <property type="entry name" value="HATPase_c"/>
    <property type="match status" value="1"/>
</dbReference>
<evidence type="ECO:0000256" key="10">
    <source>
        <dbReference type="SAM" id="Phobius"/>
    </source>
</evidence>
<evidence type="ECO:0000256" key="2">
    <source>
        <dbReference type="ARBA" id="ARBA00004651"/>
    </source>
</evidence>
<evidence type="ECO:0000313" key="12">
    <source>
        <dbReference type="EMBL" id="MEX6633038.1"/>
    </source>
</evidence>
<dbReference type="CDD" id="cd00082">
    <property type="entry name" value="HisKA"/>
    <property type="match status" value="1"/>
</dbReference>
<feature type="transmembrane region" description="Helical" evidence="10">
    <location>
        <begin position="85"/>
        <end position="103"/>
    </location>
</feature>
<evidence type="ECO:0000256" key="6">
    <source>
        <dbReference type="ARBA" id="ARBA00022679"/>
    </source>
</evidence>
<keyword evidence="8 12" id="KW-0418">Kinase</keyword>
<keyword evidence="6" id="KW-0808">Transferase</keyword>
<proteinExistence type="predicted"/>
<keyword evidence="10" id="KW-0812">Transmembrane</keyword>
<evidence type="ECO:0000256" key="1">
    <source>
        <dbReference type="ARBA" id="ARBA00000085"/>
    </source>
</evidence>
<feature type="transmembrane region" description="Helical" evidence="10">
    <location>
        <begin position="26"/>
        <end position="45"/>
    </location>
</feature>
<feature type="domain" description="Histidine kinase" evidence="11">
    <location>
        <begin position="219"/>
        <end position="426"/>
    </location>
</feature>
<evidence type="ECO:0000256" key="8">
    <source>
        <dbReference type="ARBA" id="ARBA00022777"/>
    </source>
</evidence>
<dbReference type="PROSITE" id="PS50109">
    <property type="entry name" value="HIS_KIN"/>
    <property type="match status" value="1"/>
</dbReference>
<keyword evidence="5" id="KW-0597">Phosphoprotein</keyword>
<evidence type="ECO:0000256" key="5">
    <source>
        <dbReference type="ARBA" id="ARBA00022553"/>
    </source>
</evidence>
<dbReference type="InterPro" id="IPR005467">
    <property type="entry name" value="His_kinase_dom"/>
</dbReference>
<dbReference type="SUPFAM" id="SSF47384">
    <property type="entry name" value="Homodimeric domain of signal transducing histidine kinase"/>
    <property type="match status" value="1"/>
</dbReference>
<dbReference type="EMBL" id="JBEHZE010000001">
    <property type="protein sequence ID" value="MEX6633038.1"/>
    <property type="molecule type" value="Genomic_DNA"/>
</dbReference>
<dbReference type="InterPro" id="IPR004358">
    <property type="entry name" value="Sig_transdc_His_kin-like_C"/>
</dbReference>
<dbReference type="InterPro" id="IPR036097">
    <property type="entry name" value="HisK_dim/P_sf"/>
</dbReference>
<dbReference type="Pfam" id="PF02518">
    <property type="entry name" value="HATPase_c"/>
    <property type="match status" value="1"/>
</dbReference>
<evidence type="ECO:0000256" key="3">
    <source>
        <dbReference type="ARBA" id="ARBA00012438"/>
    </source>
</evidence>
<keyword evidence="4" id="KW-1003">Cell membrane</keyword>
<sequence>MSHALADSQGAMNALRGPVRLRTLTALRWLAVVGQTAAIVVVHFALGFPTPLGLCLGAIAASAWLNLFTILRFSPQRFLSDREAAAFIAFDIIQLCSLLYFTGGLHNPFSALIIAPVTIAASVLPLRYTAAITALAVFGVSVLSLNHMPIPWHPGETLEFETIYKAGVWAALSFSVIFFAVYAHRIAAESVQMRSALAATQLVLAREERLAALGGLAAAAAHELGTPLATIQLTAKEMQREIERTFSEEEDLIDDAALLVSQAERCRDILGRLSRHGDAGDAVHDKLSVDALMREAAAPFIDQPNGPSIRIETKSLDGLPIPILKRRPEMIFGLRNFIENAAGFARKDVLVLATWDTEKLTVMVQDDGPGFTPDILLRLGEPYVSTRAGHRGQPLPSSEKSGLGLGFFIAKTLLEATGATVEFENRRWQEPDEAKTGAWVGASWVISAGSSNLIA</sequence>
<feature type="transmembrane region" description="Helical" evidence="10">
    <location>
        <begin position="51"/>
        <end position="73"/>
    </location>
</feature>